<feature type="compositionally biased region" description="Basic and acidic residues" evidence="1">
    <location>
        <begin position="54"/>
        <end position="66"/>
    </location>
</feature>
<evidence type="ECO:0000313" key="3">
    <source>
        <dbReference type="EMBL" id="SDR03811.1"/>
    </source>
</evidence>
<evidence type="ECO:0000256" key="1">
    <source>
        <dbReference type="SAM" id="MobiDB-lite"/>
    </source>
</evidence>
<evidence type="ECO:0000313" key="4">
    <source>
        <dbReference type="Proteomes" id="UP000217103"/>
    </source>
</evidence>
<evidence type="ECO:0000256" key="2">
    <source>
        <dbReference type="SAM" id="SignalP"/>
    </source>
</evidence>
<accession>A0A1H1FSF0</accession>
<protein>
    <submittedName>
        <fullName evidence="3">Uncharacterized protein</fullName>
    </submittedName>
</protein>
<dbReference type="EMBL" id="FNKK01000002">
    <property type="protein sequence ID" value="SDR03811.1"/>
    <property type="molecule type" value="Genomic_DNA"/>
</dbReference>
<feature type="compositionally biased region" description="Polar residues" evidence="1">
    <location>
        <begin position="29"/>
        <end position="46"/>
    </location>
</feature>
<dbReference type="AlphaFoldDB" id="A0A1H1FSF0"/>
<keyword evidence="2" id="KW-0732">Signal</keyword>
<dbReference type="STRING" id="35622.SAMN04489764_3150"/>
<gene>
    <name evidence="3" type="ORF">SAMN04489764_3150</name>
</gene>
<reference evidence="3 4" key="1">
    <citation type="submission" date="2016-10" db="EMBL/GenBank/DDBJ databases">
        <authorList>
            <person name="de Groot N.N."/>
        </authorList>
    </citation>
    <scope>NUCLEOTIDE SEQUENCE [LARGE SCALE GENOMIC DNA]</scope>
    <source>
        <strain evidence="3 4">DSM 43794</strain>
    </source>
</reference>
<proteinExistence type="predicted"/>
<organism evidence="3 4">
    <name type="scientific">Thermostaphylospora chromogena</name>
    <dbReference type="NCBI Taxonomy" id="35622"/>
    <lineage>
        <taxon>Bacteria</taxon>
        <taxon>Bacillati</taxon>
        <taxon>Actinomycetota</taxon>
        <taxon>Actinomycetes</taxon>
        <taxon>Streptosporangiales</taxon>
        <taxon>Thermomonosporaceae</taxon>
        <taxon>Thermostaphylospora</taxon>
    </lineage>
</organism>
<sequence>MSKSKRMLPAALLAAVGTLFVIAPAAQAETSSVSARESGQGSSYGVPSQDAAEGGDHGPWDHGPWD</sequence>
<dbReference type="RefSeq" id="WP_093259710.1">
    <property type="nucleotide sequence ID" value="NZ_FNKK01000002.1"/>
</dbReference>
<name>A0A1H1FSF0_9ACTN</name>
<feature type="region of interest" description="Disordered" evidence="1">
    <location>
        <begin position="29"/>
        <end position="66"/>
    </location>
</feature>
<keyword evidence="4" id="KW-1185">Reference proteome</keyword>
<feature type="signal peptide" evidence="2">
    <location>
        <begin position="1"/>
        <end position="28"/>
    </location>
</feature>
<dbReference type="Proteomes" id="UP000217103">
    <property type="component" value="Unassembled WGS sequence"/>
</dbReference>
<feature type="chain" id="PRO_5011581210" evidence="2">
    <location>
        <begin position="29"/>
        <end position="66"/>
    </location>
</feature>